<dbReference type="PANTHER" id="PTHR11733:SF167">
    <property type="entry name" value="FI17812P1-RELATED"/>
    <property type="match status" value="1"/>
</dbReference>
<name>A0ABV5EX99_9FLAO</name>
<keyword evidence="3" id="KW-0645">Protease</keyword>
<dbReference type="Pfam" id="PF05649">
    <property type="entry name" value="Peptidase_M13_N"/>
    <property type="match status" value="1"/>
</dbReference>
<evidence type="ECO:0000256" key="2">
    <source>
        <dbReference type="ARBA" id="ARBA00007357"/>
    </source>
</evidence>
<dbReference type="InterPro" id="IPR008753">
    <property type="entry name" value="Peptidase_M13_N"/>
</dbReference>
<dbReference type="RefSeq" id="WP_382380584.1">
    <property type="nucleotide sequence ID" value="NZ_JBHMEZ010000001.1"/>
</dbReference>
<comment type="caution">
    <text evidence="11">The sequence shown here is derived from an EMBL/GenBank/DDBJ whole genome shotgun (WGS) entry which is preliminary data.</text>
</comment>
<keyword evidence="8" id="KW-0732">Signal</keyword>
<keyword evidence="7" id="KW-0482">Metalloprotease</keyword>
<feature type="domain" description="Peptidase M13 C-terminal" evidence="9">
    <location>
        <begin position="495"/>
        <end position="697"/>
    </location>
</feature>
<comment type="similarity">
    <text evidence="2">Belongs to the peptidase M13 family.</text>
</comment>
<dbReference type="Gene3D" id="3.40.390.10">
    <property type="entry name" value="Collagenase (Catalytic Domain)"/>
    <property type="match status" value="1"/>
</dbReference>
<reference evidence="11 12" key="1">
    <citation type="submission" date="2024-09" db="EMBL/GenBank/DDBJ databases">
        <authorList>
            <person name="Sun Q."/>
            <person name="Mori K."/>
        </authorList>
    </citation>
    <scope>NUCLEOTIDE SEQUENCE [LARGE SCALE GENOMIC DNA]</scope>
    <source>
        <strain evidence="11 12">CECT 8286</strain>
    </source>
</reference>
<dbReference type="EMBL" id="JBHMEZ010000001">
    <property type="protein sequence ID" value="MFB9051812.1"/>
    <property type="molecule type" value="Genomic_DNA"/>
</dbReference>
<keyword evidence="5" id="KW-0378">Hydrolase</keyword>
<evidence type="ECO:0000256" key="4">
    <source>
        <dbReference type="ARBA" id="ARBA00022723"/>
    </source>
</evidence>
<dbReference type="PROSITE" id="PS51885">
    <property type="entry name" value="NEPRILYSIN"/>
    <property type="match status" value="1"/>
</dbReference>
<evidence type="ECO:0000313" key="11">
    <source>
        <dbReference type="EMBL" id="MFB9051812.1"/>
    </source>
</evidence>
<dbReference type="Pfam" id="PF01431">
    <property type="entry name" value="Peptidase_M13"/>
    <property type="match status" value="1"/>
</dbReference>
<comment type="cofactor">
    <cofactor evidence="1">
        <name>Zn(2+)</name>
        <dbReference type="ChEBI" id="CHEBI:29105"/>
    </cofactor>
</comment>
<dbReference type="Gene3D" id="1.10.1380.10">
    <property type="entry name" value="Neutral endopeptidase , domain2"/>
    <property type="match status" value="1"/>
</dbReference>
<evidence type="ECO:0000259" key="9">
    <source>
        <dbReference type="Pfam" id="PF01431"/>
    </source>
</evidence>
<protein>
    <submittedName>
        <fullName evidence="11">M13 family metallopeptidase</fullName>
    </submittedName>
</protein>
<dbReference type="PROSITE" id="PS51257">
    <property type="entry name" value="PROKAR_LIPOPROTEIN"/>
    <property type="match status" value="1"/>
</dbReference>
<dbReference type="SUPFAM" id="SSF55486">
    <property type="entry name" value="Metalloproteases ('zincins'), catalytic domain"/>
    <property type="match status" value="1"/>
</dbReference>
<keyword evidence="6" id="KW-0862">Zinc</keyword>
<accession>A0ABV5EX99</accession>
<dbReference type="InterPro" id="IPR000718">
    <property type="entry name" value="Peptidase_M13"/>
</dbReference>
<organism evidence="11 12">
    <name type="scientific">Formosa undariae</name>
    <dbReference type="NCBI Taxonomy" id="1325436"/>
    <lineage>
        <taxon>Bacteria</taxon>
        <taxon>Pseudomonadati</taxon>
        <taxon>Bacteroidota</taxon>
        <taxon>Flavobacteriia</taxon>
        <taxon>Flavobacteriales</taxon>
        <taxon>Flavobacteriaceae</taxon>
        <taxon>Formosa</taxon>
    </lineage>
</organism>
<feature type="chain" id="PRO_5045847811" evidence="8">
    <location>
        <begin position="24"/>
        <end position="700"/>
    </location>
</feature>
<dbReference type="PRINTS" id="PR00786">
    <property type="entry name" value="NEPRILYSIN"/>
</dbReference>
<evidence type="ECO:0000259" key="10">
    <source>
        <dbReference type="Pfam" id="PF05649"/>
    </source>
</evidence>
<dbReference type="Proteomes" id="UP001589605">
    <property type="component" value="Unassembled WGS sequence"/>
</dbReference>
<evidence type="ECO:0000256" key="1">
    <source>
        <dbReference type="ARBA" id="ARBA00001947"/>
    </source>
</evidence>
<evidence type="ECO:0000256" key="3">
    <source>
        <dbReference type="ARBA" id="ARBA00022670"/>
    </source>
</evidence>
<dbReference type="PANTHER" id="PTHR11733">
    <property type="entry name" value="ZINC METALLOPROTEASE FAMILY M13 NEPRILYSIN-RELATED"/>
    <property type="match status" value="1"/>
</dbReference>
<keyword evidence="4" id="KW-0479">Metal-binding</keyword>
<proteinExistence type="inferred from homology"/>
<dbReference type="InterPro" id="IPR018497">
    <property type="entry name" value="Peptidase_M13_C"/>
</dbReference>
<dbReference type="InterPro" id="IPR042089">
    <property type="entry name" value="Peptidase_M13_dom_2"/>
</dbReference>
<dbReference type="InterPro" id="IPR024079">
    <property type="entry name" value="MetalloPept_cat_dom_sf"/>
</dbReference>
<dbReference type="CDD" id="cd08662">
    <property type="entry name" value="M13"/>
    <property type="match status" value="1"/>
</dbReference>
<sequence>MKINILKLSVLSVVAFGSLTACKDDSKKETAAVVEVEVVPGINLDYMDKSVKPNDDFFMYVNGNWVKNNTIPDDRTRWGSFDELRQKTDEDVLGILRSAMSEDKDLGKIEVLPGSDQEKAVFLYETIMDTVSRNKEGILPLKSTLAKIDEIATIKDLEAYLIDMEPKGGGGFFGFWVGADAKDSNKNVASLGTGRLGLPDRDYYVKDDADSKDKREKYVAHITKMLQFLGDTEAVANTQAKQVLAFETSLAAPKLDKVELRDRRKTYNPTAVSDLQKMAPSIDWTAYFDGIGAKDLDTIIVREPQYVKALNSILQKNNVSDWKAYLRWSALNRSASLLSTELEYADWEFYSKTLGGAKKQRPSEERALQTINRTVGEALGKLYVDKKFPPEAKAKAEEMIKNVIKAFENRISALPWMSEDTKLKAIEKLQATTVKIAYPDKWKDYSALEITGPEAGGSYLQNMQNARAWSFQENIDELGKPVDKSKWGMSPQTVNAYFNPSFNEIVFPAAILQPPFYNYQADDAVNYGGIGAVIGHEISHSFDDSGSRYDKNGNLNNWWTDKDLEEFTKLGKALADQYSGLEVLPETFINGEFTLGENIGDLGGVNAAYDALQMSFKENGKPEPIDGFTAEQRFFMSWATVWRSLYRDDALKNQIKTDPHSPGMNRAVQPLLNVDSFYEAFNIKEGDSMFVEPENRVKIW</sequence>
<evidence type="ECO:0000256" key="6">
    <source>
        <dbReference type="ARBA" id="ARBA00022833"/>
    </source>
</evidence>
<feature type="domain" description="Peptidase M13 N-terminal" evidence="10">
    <location>
        <begin position="53"/>
        <end position="439"/>
    </location>
</feature>
<feature type="signal peptide" evidence="8">
    <location>
        <begin position="1"/>
        <end position="23"/>
    </location>
</feature>
<evidence type="ECO:0000256" key="7">
    <source>
        <dbReference type="ARBA" id="ARBA00023049"/>
    </source>
</evidence>
<keyword evidence="12" id="KW-1185">Reference proteome</keyword>
<gene>
    <name evidence="11" type="ORF">ACFFVB_01860</name>
</gene>
<evidence type="ECO:0000256" key="8">
    <source>
        <dbReference type="SAM" id="SignalP"/>
    </source>
</evidence>
<evidence type="ECO:0000313" key="12">
    <source>
        <dbReference type="Proteomes" id="UP001589605"/>
    </source>
</evidence>
<evidence type="ECO:0000256" key="5">
    <source>
        <dbReference type="ARBA" id="ARBA00022801"/>
    </source>
</evidence>